<proteinExistence type="evidence at transcript level"/>
<dbReference type="Gene3D" id="1.10.10.2590">
    <property type="entry name" value="BEN domain"/>
    <property type="match status" value="1"/>
</dbReference>
<dbReference type="AlphaFoldDB" id="W8BX81"/>
<organism evidence="1">
    <name type="scientific">Ceratitis capitata</name>
    <name type="common">Mediterranean fruit fly</name>
    <name type="synonym">Tephritis capitata</name>
    <dbReference type="NCBI Taxonomy" id="7213"/>
    <lineage>
        <taxon>Eukaryota</taxon>
        <taxon>Metazoa</taxon>
        <taxon>Ecdysozoa</taxon>
        <taxon>Arthropoda</taxon>
        <taxon>Hexapoda</taxon>
        <taxon>Insecta</taxon>
        <taxon>Pterygota</taxon>
        <taxon>Neoptera</taxon>
        <taxon>Endopterygota</taxon>
        <taxon>Diptera</taxon>
        <taxon>Brachycera</taxon>
        <taxon>Muscomorpha</taxon>
        <taxon>Tephritoidea</taxon>
        <taxon>Tephritidae</taxon>
        <taxon>Ceratitis</taxon>
        <taxon>Ceratitis</taxon>
    </lineage>
</organism>
<accession>W8BX81</accession>
<dbReference type="EMBL" id="GAMC01002673">
    <property type="protein sequence ID" value="JAC03883.1"/>
    <property type="molecule type" value="mRNA"/>
</dbReference>
<sequence length="228" mass="25922">MRNNGSPPENYCEYQQRQASQDECQCNIVSSTTEDIDTEQRSSTIVVRRPRGHAVSINELVAAVQRVANAYQERPPIQPLEVSPQNAYNIPDEIKNFIDGRLVFENGREMVVLGANYTKLRKSDLYGINWNISGTEITKILLYLKFDAYVLGTHTLTGSPLRCLAGQGVMQIYQLDVRIVADLKEFMMATKQMSATEVERAIDEQCIEQHNRLRAVRALRDGRPFQLN</sequence>
<evidence type="ECO:0000313" key="1">
    <source>
        <dbReference type="EMBL" id="JAC03883.1"/>
    </source>
</evidence>
<name>W8BX81_CERCA</name>
<reference evidence="1" key="1">
    <citation type="submission" date="2013-07" db="EMBL/GenBank/DDBJ databases">
        <authorList>
            <person name="Geib S."/>
        </authorList>
    </citation>
    <scope>NUCLEOTIDE SEQUENCE</scope>
</reference>
<reference evidence="1" key="2">
    <citation type="journal article" date="2014" name="BMC Genomics">
        <title>A genomic perspective to assessing quality of mass-reared SIT flies used in Mediterranean fruit fly (Ceratitis capitata) eradication in California.</title>
        <authorList>
            <person name="Calla B."/>
            <person name="Hall B."/>
            <person name="Hou S."/>
            <person name="Geib S.M."/>
        </authorList>
    </citation>
    <scope>NUCLEOTIDE SEQUENCE</scope>
</reference>
<protein>
    <submittedName>
        <fullName evidence="1">Uncharacterized protein</fullName>
    </submittedName>
</protein>